<evidence type="ECO:0000256" key="1">
    <source>
        <dbReference type="ARBA" id="ARBA00008324"/>
    </source>
</evidence>
<organism evidence="4 5">
    <name type="scientific">Passalora fulva</name>
    <name type="common">Tomato leaf mold</name>
    <name type="synonym">Cladosporium fulvum</name>
    <dbReference type="NCBI Taxonomy" id="5499"/>
    <lineage>
        <taxon>Eukaryota</taxon>
        <taxon>Fungi</taxon>
        <taxon>Dikarya</taxon>
        <taxon>Ascomycota</taxon>
        <taxon>Pezizomycotina</taxon>
        <taxon>Dothideomycetes</taxon>
        <taxon>Dothideomycetidae</taxon>
        <taxon>Mycosphaerellales</taxon>
        <taxon>Mycosphaerellaceae</taxon>
        <taxon>Fulvia</taxon>
    </lineage>
</organism>
<dbReference type="EMBL" id="CP090164">
    <property type="protein sequence ID" value="UJO13068.1"/>
    <property type="molecule type" value="Genomic_DNA"/>
</dbReference>
<dbReference type="KEGG" id="ffu:CLAFUR5_03275"/>
<protein>
    <recommendedName>
        <fullName evidence="3">Thioesterase domain-containing protein</fullName>
    </recommendedName>
</protein>
<keyword evidence="2" id="KW-0378">Hydrolase</keyword>
<feature type="domain" description="Thioesterase" evidence="3">
    <location>
        <begin position="62"/>
        <end position="141"/>
    </location>
</feature>
<dbReference type="PANTHER" id="PTHR21660:SF1">
    <property type="entry name" value="ACYL-COENZYME A THIOESTERASE 13"/>
    <property type="match status" value="1"/>
</dbReference>
<reference evidence="4" key="1">
    <citation type="submission" date="2021-12" db="EMBL/GenBank/DDBJ databases">
        <authorList>
            <person name="Zaccaron A."/>
            <person name="Stergiopoulos I."/>
        </authorList>
    </citation>
    <scope>NUCLEOTIDE SEQUENCE</scope>
    <source>
        <strain evidence="4">Race5_Kim</strain>
    </source>
</reference>
<dbReference type="Proteomes" id="UP000756132">
    <property type="component" value="Chromosome 2"/>
</dbReference>
<gene>
    <name evidence="4" type="ORF">CLAFUR5_03275</name>
</gene>
<dbReference type="GeneID" id="71983153"/>
<evidence type="ECO:0000313" key="5">
    <source>
        <dbReference type="Proteomes" id="UP000756132"/>
    </source>
</evidence>
<accession>A0A9Q8L8Z9</accession>
<dbReference type="SUPFAM" id="SSF54637">
    <property type="entry name" value="Thioesterase/thiol ester dehydrase-isomerase"/>
    <property type="match status" value="1"/>
</dbReference>
<dbReference type="RefSeq" id="XP_047757434.1">
    <property type="nucleotide sequence ID" value="XM_047902423.1"/>
</dbReference>
<dbReference type="Pfam" id="PF03061">
    <property type="entry name" value="4HBT"/>
    <property type="match status" value="1"/>
</dbReference>
<name>A0A9Q8L8Z9_PASFU</name>
<dbReference type="OrthoDB" id="2831072at2759"/>
<dbReference type="InterPro" id="IPR006683">
    <property type="entry name" value="Thioestr_dom"/>
</dbReference>
<dbReference type="InterPro" id="IPR039298">
    <property type="entry name" value="ACOT13"/>
</dbReference>
<reference evidence="4" key="2">
    <citation type="journal article" date="2022" name="Microb. Genom.">
        <title>A chromosome-scale genome assembly of the tomato pathogen Cladosporium fulvum reveals a compartmentalized genome architecture and the presence of a dispensable chromosome.</title>
        <authorList>
            <person name="Zaccaron A.Z."/>
            <person name="Chen L.H."/>
            <person name="Samaras A."/>
            <person name="Stergiopoulos I."/>
        </authorList>
    </citation>
    <scope>NUCLEOTIDE SEQUENCE</scope>
    <source>
        <strain evidence="4">Race5_Kim</strain>
    </source>
</reference>
<sequence>MANTYNNASSLADEMTKVLLHGEATSSPISITANMSCYPARHRRNRSRREDLRRHVQSNLPMGTLHTGATSAFFECATTWALYPIAKPGFWKSLRICRTIASTYLRPAVQGEVLLMECETVHVGKRIALLRATMKRERDGVALVTCEHNKYNVDADMKL</sequence>
<proteinExistence type="inferred from homology"/>
<evidence type="ECO:0000256" key="2">
    <source>
        <dbReference type="ARBA" id="ARBA00022801"/>
    </source>
</evidence>
<dbReference type="GO" id="GO:0047617">
    <property type="term" value="F:fatty acyl-CoA hydrolase activity"/>
    <property type="evidence" value="ECO:0007669"/>
    <property type="project" value="InterPro"/>
</dbReference>
<evidence type="ECO:0000313" key="4">
    <source>
        <dbReference type="EMBL" id="UJO13068.1"/>
    </source>
</evidence>
<comment type="similarity">
    <text evidence="1">Belongs to the thioesterase PaaI family.</text>
</comment>
<dbReference type="PANTHER" id="PTHR21660">
    <property type="entry name" value="THIOESTERASE SUPERFAMILY MEMBER-RELATED"/>
    <property type="match status" value="1"/>
</dbReference>
<dbReference type="AlphaFoldDB" id="A0A9Q8L8Z9"/>
<evidence type="ECO:0000259" key="3">
    <source>
        <dbReference type="Pfam" id="PF03061"/>
    </source>
</evidence>
<dbReference type="InterPro" id="IPR029069">
    <property type="entry name" value="HotDog_dom_sf"/>
</dbReference>
<dbReference type="Gene3D" id="3.10.129.10">
    <property type="entry name" value="Hotdog Thioesterase"/>
    <property type="match status" value="1"/>
</dbReference>
<keyword evidence="5" id="KW-1185">Reference proteome</keyword>
<dbReference type="CDD" id="cd03443">
    <property type="entry name" value="PaaI_thioesterase"/>
    <property type="match status" value="1"/>
</dbReference>